<feature type="compositionally biased region" description="Basic and acidic residues" evidence="1">
    <location>
        <begin position="41"/>
        <end position="54"/>
    </location>
</feature>
<sequence length="109" mass="11023">MSCAVALPSLTSLLSSRPIDPAQGSAAPPSHIAADADDATDCGRADRWRRDTRPPGDGLAPSARAPHPSGSSAASDDRPIPPQLSRANLNGGGGGALTNPQGLKHRISL</sequence>
<reference evidence="2 3" key="1">
    <citation type="journal article" date="2016" name="Mol. Biol. Evol.">
        <title>Comparative Genomics of Early-Diverging Mushroom-Forming Fungi Provides Insights into the Origins of Lignocellulose Decay Capabilities.</title>
        <authorList>
            <person name="Nagy L.G."/>
            <person name="Riley R."/>
            <person name="Tritt A."/>
            <person name="Adam C."/>
            <person name="Daum C."/>
            <person name="Floudas D."/>
            <person name="Sun H."/>
            <person name="Yadav J.S."/>
            <person name="Pangilinan J."/>
            <person name="Larsson K.H."/>
            <person name="Matsuura K."/>
            <person name="Barry K."/>
            <person name="Labutti K."/>
            <person name="Kuo R."/>
            <person name="Ohm R.A."/>
            <person name="Bhattacharya S.S."/>
            <person name="Shirouzu T."/>
            <person name="Yoshinaga Y."/>
            <person name="Martin F.M."/>
            <person name="Grigoriev I.V."/>
            <person name="Hibbett D.S."/>
        </authorList>
    </citation>
    <scope>NUCLEOTIDE SEQUENCE [LARGE SCALE GENOMIC DNA]</scope>
    <source>
        <strain evidence="2 3">L-15889</strain>
    </source>
</reference>
<proteinExistence type="predicted"/>
<dbReference type="Proteomes" id="UP000076727">
    <property type="component" value="Unassembled WGS sequence"/>
</dbReference>
<feature type="region of interest" description="Disordered" evidence="1">
    <location>
        <begin position="15"/>
        <end position="109"/>
    </location>
</feature>
<accession>A0A165RIZ2</accession>
<protein>
    <submittedName>
        <fullName evidence="2">Uncharacterized protein</fullName>
    </submittedName>
</protein>
<evidence type="ECO:0000313" key="3">
    <source>
        <dbReference type="Proteomes" id="UP000076727"/>
    </source>
</evidence>
<evidence type="ECO:0000313" key="2">
    <source>
        <dbReference type="EMBL" id="KZT70813.1"/>
    </source>
</evidence>
<organism evidence="2 3">
    <name type="scientific">Daedalea quercina L-15889</name>
    <dbReference type="NCBI Taxonomy" id="1314783"/>
    <lineage>
        <taxon>Eukaryota</taxon>
        <taxon>Fungi</taxon>
        <taxon>Dikarya</taxon>
        <taxon>Basidiomycota</taxon>
        <taxon>Agaricomycotina</taxon>
        <taxon>Agaricomycetes</taxon>
        <taxon>Polyporales</taxon>
        <taxon>Fomitopsis</taxon>
    </lineage>
</organism>
<keyword evidence="3" id="KW-1185">Reference proteome</keyword>
<evidence type="ECO:0000256" key="1">
    <source>
        <dbReference type="SAM" id="MobiDB-lite"/>
    </source>
</evidence>
<gene>
    <name evidence="2" type="ORF">DAEQUDRAFT_764381</name>
</gene>
<name>A0A165RIZ2_9APHY</name>
<dbReference type="EMBL" id="KV429049">
    <property type="protein sequence ID" value="KZT70813.1"/>
    <property type="molecule type" value="Genomic_DNA"/>
</dbReference>
<dbReference type="AlphaFoldDB" id="A0A165RIZ2"/>